<evidence type="ECO:0000313" key="9">
    <source>
        <dbReference type="Proteomes" id="UP001567350"/>
    </source>
</evidence>
<feature type="transmembrane region" description="Helical" evidence="6">
    <location>
        <begin position="215"/>
        <end position="235"/>
    </location>
</feature>
<feature type="transmembrane region" description="Helical" evidence="6">
    <location>
        <begin position="83"/>
        <end position="102"/>
    </location>
</feature>
<evidence type="ECO:0000313" key="8">
    <source>
        <dbReference type="EMBL" id="MEZ2739405.1"/>
    </source>
</evidence>
<evidence type="ECO:0000256" key="5">
    <source>
        <dbReference type="ARBA" id="ARBA00023136"/>
    </source>
</evidence>
<evidence type="ECO:0000256" key="3">
    <source>
        <dbReference type="ARBA" id="ARBA00022692"/>
    </source>
</evidence>
<dbReference type="RefSeq" id="WP_370891736.1">
    <property type="nucleotide sequence ID" value="NZ_JBGJLR010000006.1"/>
</dbReference>
<keyword evidence="2" id="KW-1003">Cell membrane</keyword>
<accession>A0ABV4IF62</accession>
<feature type="transmembrane region" description="Helical" evidence="6">
    <location>
        <begin position="367"/>
        <end position="385"/>
    </location>
</feature>
<feature type="transmembrane region" description="Helical" evidence="6">
    <location>
        <begin position="172"/>
        <end position="194"/>
    </location>
</feature>
<gene>
    <name evidence="8" type="ORF">ACBP88_07985</name>
</gene>
<keyword evidence="8" id="KW-0762">Sugar transport</keyword>
<feature type="transmembrane region" description="Helical" evidence="6">
    <location>
        <begin position="54"/>
        <end position="74"/>
    </location>
</feature>
<dbReference type="SUPFAM" id="SSF103473">
    <property type="entry name" value="MFS general substrate transporter"/>
    <property type="match status" value="1"/>
</dbReference>
<feature type="transmembrane region" description="Helical" evidence="6">
    <location>
        <begin position="12"/>
        <end position="34"/>
    </location>
</feature>
<proteinExistence type="predicted"/>
<feature type="transmembrane region" description="Helical" evidence="6">
    <location>
        <begin position="336"/>
        <end position="355"/>
    </location>
</feature>
<dbReference type="EMBL" id="JBGJLR010000006">
    <property type="protein sequence ID" value="MEZ2739405.1"/>
    <property type="molecule type" value="Genomic_DNA"/>
</dbReference>
<dbReference type="PANTHER" id="PTHR43124">
    <property type="entry name" value="PURINE EFFLUX PUMP PBUE"/>
    <property type="match status" value="1"/>
</dbReference>
<evidence type="ECO:0000256" key="1">
    <source>
        <dbReference type="ARBA" id="ARBA00004651"/>
    </source>
</evidence>
<keyword evidence="5 6" id="KW-0472">Membrane</keyword>
<keyword evidence="9" id="KW-1185">Reference proteome</keyword>
<keyword evidence="4 6" id="KW-1133">Transmembrane helix</keyword>
<feature type="domain" description="Major facilitator superfamily (MFS) profile" evidence="7">
    <location>
        <begin position="17"/>
        <end position="391"/>
    </location>
</feature>
<feature type="transmembrane region" description="Helical" evidence="6">
    <location>
        <begin position="304"/>
        <end position="324"/>
    </location>
</feature>
<feature type="transmembrane region" description="Helical" evidence="6">
    <location>
        <begin position="142"/>
        <end position="160"/>
    </location>
</feature>
<dbReference type="PANTHER" id="PTHR43124:SF4">
    <property type="entry name" value="SUGAR EFFLUX TRANSPORTER"/>
    <property type="match status" value="1"/>
</dbReference>
<feature type="transmembrane region" description="Helical" evidence="6">
    <location>
        <begin position="241"/>
        <end position="267"/>
    </location>
</feature>
<dbReference type="InterPro" id="IPR011701">
    <property type="entry name" value="MFS"/>
</dbReference>
<evidence type="ECO:0000256" key="6">
    <source>
        <dbReference type="SAM" id="Phobius"/>
    </source>
</evidence>
<evidence type="ECO:0000256" key="4">
    <source>
        <dbReference type="ARBA" id="ARBA00022989"/>
    </source>
</evidence>
<dbReference type="CDD" id="cd17324">
    <property type="entry name" value="MFS_NepI_like"/>
    <property type="match status" value="1"/>
</dbReference>
<dbReference type="NCBIfam" id="NF002921">
    <property type="entry name" value="PRK03545.1"/>
    <property type="match status" value="1"/>
</dbReference>
<protein>
    <submittedName>
        <fullName evidence="8">Sugar transporter</fullName>
    </submittedName>
</protein>
<dbReference type="InterPro" id="IPR020846">
    <property type="entry name" value="MFS_dom"/>
</dbReference>
<keyword evidence="8" id="KW-0813">Transport</keyword>
<sequence>MSVVSSSSSADVRAWLSVCALALGAFIFNTSEFVPVGMLSDIGASFDMPAEHVGLMLTIYAWVVALASLPCMLLTRKVERRRLLMGVFALFIASHAISGMASSFEMLVASRLGVALSHAVFWSITAALAVRIAPVGKKAQALSLLATGTTLAMVMGIPLGRVVGDWLGWRTTFWAIGALAVVVMLALAKLLPLLPSENAGSASSIPLLLRRPALVALYVLLVLVVTAQFTVYSYIEPFVQVVAGLSADVTTIVLLLFGGMGIMGSVLFSAYGARFPQGFLLTSIAAMAASLLLLLPASSSEMALYLQCVVWGSAMMCMVLALQAKVLALAHDATDVGMSLFSGIFNIGIGAGALLGSQVSLHADMRHIGWVGGALATLALLWWVYAQRRWGPRAAA</sequence>
<dbReference type="InterPro" id="IPR050189">
    <property type="entry name" value="MFS_Efflux_Transporters"/>
</dbReference>
<organism evidence="8 9">
    <name type="scientific">Comamonas jiangduensis</name>
    <dbReference type="NCBI Taxonomy" id="1194168"/>
    <lineage>
        <taxon>Bacteria</taxon>
        <taxon>Pseudomonadati</taxon>
        <taxon>Pseudomonadota</taxon>
        <taxon>Betaproteobacteria</taxon>
        <taxon>Burkholderiales</taxon>
        <taxon>Comamonadaceae</taxon>
        <taxon>Comamonas</taxon>
    </lineage>
</organism>
<comment type="subcellular location">
    <subcellularLocation>
        <location evidence="1">Cell membrane</location>
        <topology evidence="1">Multi-pass membrane protein</topology>
    </subcellularLocation>
</comment>
<feature type="transmembrane region" description="Helical" evidence="6">
    <location>
        <begin position="279"/>
        <end position="298"/>
    </location>
</feature>
<comment type="caution">
    <text evidence="8">The sequence shown here is derived from an EMBL/GenBank/DDBJ whole genome shotgun (WGS) entry which is preliminary data.</text>
</comment>
<name>A0ABV4IF62_9BURK</name>
<dbReference type="Pfam" id="PF07690">
    <property type="entry name" value="MFS_1"/>
    <property type="match status" value="1"/>
</dbReference>
<keyword evidence="3 6" id="KW-0812">Transmembrane</keyword>
<evidence type="ECO:0000259" key="7">
    <source>
        <dbReference type="PROSITE" id="PS50850"/>
    </source>
</evidence>
<feature type="transmembrane region" description="Helical" evidence="6">
    <location>
        <begin position="108"/>
        <end position="130"/>
    </location>
</feature>
<reference evidence="8 9" key="1">
    <citation type="submission" date="2024-08" db="EMBL/GenBank/DDBJ databases">
        <authorList>
            <person name="Feng Z."/>
            <person name="Ronholm J."/>
        </authorList>
    </citation>
    <scope>NUCLEOTIDE SEQUENCE [LARGE SCALE GENOMIC DNA]</scope>
    <source>
        <strain evidence="8 9">4-AB0-8</strain>
    </source>
</reference>
<evidence type="ECO:0000256" key="2">
    <source>
        <dbReference type="ARBA" id="ARBA00022475"/>
    </source>
</evidence>
<dbReference type="InterPro" id="IPR036259">
    <property type="entry name" value="MFS_trans_sf"/>
</dbReference>
<dbReference type="PROSITE" id="PS50850">
    <property type="entry name" value="MFS"/>
    <property type="match status" value="1"/>
</dbReference>
<dbReference type="Proteomes" id="UP001567350">
    <property type="component" value="Unassembled WGS sequence"/>
</dbReference>
<dbReference type="Gene3D" id="1.20.1250.20">
    <property type="entry name" value="MFS general substrate transporter like domains"/>
    <property type="match status" value="1"/>
</dbReference>